<dbReference type="Proteomes" id="UP000675781">
    <property type="component" value="Unassembled WGS sequence"/>
</dbReference>
<evidence type="ECO:0000256" key="1">
    <source>
        <dbReference type="ARBA" id="ARBA00010515"/>
    </source>
</evidence>
<comment type="caution">
    <text evidence="4">The sequence shown here is derived from an EMBL/GenBank/DDBJ whole genome shotgun (WGS) entry which is preliminary data.</text>
</comment>
<gene>
    <name evidence="4" type="ORF">KDL01_07830</name>
</gene>
<proteinExistence type="inferred from homology"/>
<dbReference type="InterPro" id="IPR029058">
    <property type="entry name" value="AB_hydrolase_fold"/>
</dbReference>
<evidence type="ECO:0000313" key="5">
    <source>
        <dbReference type="Proteomes" id="UP000675781"/>
    </source>
</evidence>
<protein>
    <submittedName>
        <fullName evidence="4">Alpha/beta hydrolase</fullName>
    </submittedName>
</protein>
<dbReference type="Pfam" id="PF20434">
    <property type="entry name" value="BD-FAE"/>
    <property type="match status" value="1"/>
</dbReference>
<evidence type="ECO:0000256" key="2">
    <source>
        <dbReference type="ARBA" id="ARBA00022801"/>
    </source>
</evidence>
<comment type="similarity">
    <text evidence="1">Belongs to the 'GDXG' lipolytic enzyme family.</text>
</comment>
<evidence type="ECO:0000313" key="4">
    <source>
        <dbReference type="EMBL" id="MBR7833169.1"/>
    </source>
</evidence>
<sequence length="263" mass="27460">MTSTGPRESSTFYQAADGSELPLLLFEPGDGAQPRAGIIVFHGGALREGSADGLAAHCRKLASAGIFAVSAGYRLLGRGASSIGDCVADVRRAVEQFGRLAASRGLDAPQLASGGSSAGGHLALVAAMAAPDGPAATPEPGVAAVAAFNPAGLDLGSMDPDARRRLEDRVGLAPGRLTDYSLIELVRPGNLPVLIHHGTRDGIEPIDQVRRFRDAMERAGNACTLYEYEDAEHGFHYPGEDTAHFDAVMDATVRFLLDQLAVD</sequence>
<feature type="domain" description="BD-FAE-like" evidence="3">
    <location>
        <begin position="27"/>
        <end position="215"/>
    </location>
</feature>
<dbReference type="RefSeq" id="WP_212527694.1">
    <property type="nucleotide sequence ID" value="NZ_JAGSOG010000023.1"/>
</dbReference>
<organism evidence="4 5">
    <name type="scientific">Actinospica durhamensis</name>
    <dbReference type="NCBI Taxonomy" id="1508375"/>
    <lineage>
        <taxon>Bacteria</taxon>
        <taxon>Bacillati</taxon>
        <taxon>Actinomycetota</taxon>
        <taxon>Actinomycetes</taxon>
        <taxon>Catenulisporales</taxon>
        <taxon>Actinospicaceae</taxon>
        <taxon>Actinospica</taxon>
    </lineage>
</organism>
<reference evidence="4" key="1">
    <citation type="submission" date="2021-04" db="EMBL/GenBank/DDBJ databases">
        <title>Genome based classification of Actinospica acidithermotolerans sp. nov., an actinobacterium isolated from an Indonesian hot spring.</title>
        <authorList>
            <person name="Kusuma A.B."/>
            <person name="Putra K.E."/>
            <person name="Nafisah S."/>
            <person name="Loh J."/>
            <person name="Nouioui I."/>
            <person name="Goodfellow M."/>
        </authorList>
    </citation>
    <scope>NUCLEOTIDE SEQUENCE</scope>
    <source>
        <strain evidence="4">CSCA 57</strain>
    </source>
</reference>
<dbReference type="PANTHER" id="PTHR48081:SF30">
    <property type="entry name" value="ACETYL-HYDROLASE LIPR-RELATED"/>
    <property type="match status" value="1"/>
</dbReference>
<dbReference type="AlphaFoldDB" id="A0A941EQ95"/>
<dbReference type="PANTHER" id="PTHR48081">
    <property type="entry name" value="AB HYDROLASE SUPERFAMILY PROTEIN C4A8.06C"/>
    <property type="match status" value="1"/>
</dbReference>
<dbReference type="InterPro" id="IPR050300">
    <property type="entry name" value="GDXG_lipolytic_enzyme"/>
</dbReference>
<evidence type="ECO:0000259" key="3">
    <source>
        <dbReference type="Pfam" id="PF20434"/>
    </source>
</evidence>
<dbReference type="InterPro" id="IPR049492">
    <property type="entry name" value="BD-FAE-like_dom"/>
</dbReference>
<keyword evidence="5" id="KW-1185">Reference proteome</keyword>
<accession>A0A941EQ95</accession>
<dbReference type="Gene3D" id="3.40.50.1820">
    <property type="entry name" value="alpha/beta hydrolase"/>
    <property type="match status" value="1"/>
</dbReference>
<dbReference type="SUPFAM" id="SSF53474">
    <property type="entry name" value="alpha/beta-Hydrolases"/>
    <property type="match status" value="1"/>
</dbReference>
<dbReference type="GO" id="GO:0004806">
    <property type="term" value="F:triacylglycerol lipase activity"/>
    <property type="evidence" value="ECO:0007669"/>
    <property type="project" value="TreeGrafter"/>
</dbReference>
<dbReference type="EMBL" id="JAGSOG010000023">
    <property type="protein sequence ID" value="MBR7833169.1"/>
    <property type="molecule type" value="Genomic_DNA"/>
</dbReference>
<name>A0A941EQ95_9ACTN</name>
<keyword evidence="2 4" id="KW-0378">Hydrolase</keyword>